<keyword evidence="1" id="KW-0378">Hydrolase</keyword>
<feature type="domain" description="USP" evidence="4">
    <location>
        <begin position="47"/>
        <end position="620"/>
    </location>
</feature>
<comment type="catalytic activity">
    <reaction evidence="1">
        <text>Thiol-dependent hydrolysis of ester, thioester, amide, peptide and isopeptide bonds formed by the C-terminal Gly of ubiquitin (a 76-residue protein attached to proteins as an intracellular targeting signal).</text>
        <dbReference type="EC" id="3.4.19.12"/>
    </reaction>
</comment>
<keyword evidence="1" id="KW-0833">Ubl conjugation pathway</keyword>
<dbReference type="InterPro" id="IPR001394">
    <property type="entry name" value="Peptidase_C19_UCH"/>
</dbReference>
<keyword evidence="1" id="KW-0788">Thiol protease</keyword>
<keyword evidence="3" id="KW-1133">Transmembrane helix</keyword>
<dbReference type="PROSITE" id="PS00972">
    <property type="entry name" value="USP_1"/>
    <property type="match status" value="1"/>
</dbReference>
<evidence type="ECO:0000256" key="1">
    <source>
        <dbReference type="RuleBase" id="RU366025"/>
    </source>
</evidence>
<organism evidence="5 6">
    <name type="scientific">Cochliobolus sativus</name>
    <name type="common">Common root rot and spot blotch fungus</name>
    <name type="synonym">Bipolaris sorokiniana</name>
    <dbReference type="NCBI Taxonomy" id="45130"/>
    <lineage>
        <taxon>Eukaryota</taxon>
        <taxon>Fungi</taxon>
        <taxon>Dikarya</taxon>
        <taxon>Ascomycota</taxon>
        <taxon>Pezizomycotina</taxon>
        <taxon>Dothideomycetes</taxon>
        <taxon>Pleosporomycetidae</taxon>
        <taxon>Pleosporales</taxon>
        <taxon>Pleosporineae</taxon>
        <taxon>Pleosporaceae</taxon>
        <taxon>Bipolaris</taxon>
    </lineage>
</organism>
<evidence type="ECO:0000259" key="4">
    <source>
        <dbReference type="PROSITE" id="PS50235"/>
    </source>
</evidence>
<feature type="compositionally biased region" description="Acidic residues" evidence="2">
    <location>
        <begin position="223"/>
        <end position="232"/>
    </location>
</feature>
<comment type="similarity">
    <text evidence="1">Belongs to the peptidase C19 family.</text>
</comment>
<evidence type="ECO:0000313" key="5">
    <source>
        <dbReference type="EMBL" id="KAF5848971.1"/>
    </source>
</evidence>
<dbReference type="CDD" id="cd02662">
    <property type="entry name" value="Peptidase_C19F"/>
    <property type="match status" value="1"/>
</dbReference>
<name>A0A8H6DUL2_COCSA</name>
<dbReference type="InterPro" id="IPR028889">
    <property type="entry name" value="USP"/>
</dbReference>
<dbReference type="Gene3D" id="3.90.70.10">
    <property type="entry name" value="Cysteine proteinases"/>
    <property type="match status" value="1"/>
</dbReference>
<protein>
    <recommendedName>
        <fullName evidence="1">Ubiquitin carboxyl-terminal hydrolase</fullName>
        <ecNumber evidence="1">3.4.19.12</ecNumber>
    </recommendedName>
</protein>
<feature type="region of interest" description="Disordered" evidence="2">
    <location>
        <begin position="200"/>
        <end position="232"/>
    </location>
</feature>
<reference evidence="5" key="1">
    <citation type="submission" date="2019-11" db="EMBL/GenBank/DDBJ databases">
        <title>Bipolaris sorokiniana Genome sequencing.</title>
        <authorList>
            <person name="Wang H."/>
        </authorList>
    </citation>
    <scope>NUCLEOTIDE SEQUENCE</scope>
</reference>
<proteinExistence type="inferred from homology"/>
<dbReference type="Proteomes" id="UP000624244">
    <property type="component" value="Unassembled WGS sequence"/>
</dbReference>
<feature type="compositionally biased region" description="Low complexity" evidence="2">
    <location>
        <begin position="458"/>
        <end position="476"/>
    </location>
</feature>
<dbReference type="EC" id="3.4.19.12" evidence="1"/>
<keyword evidence="1" id="KW-0645">Protease</keyword>
<evidence type="ECO:0000256" key="3">
    <source>
        <dbReference type="SAM" id="Phobius"/>
    </source>
</evidence>
<dbReference type="Pfam" id="PF00443">
    <property type="entry name" value="UCH"/>
    <property type="match status" value="1"/>
</dbReference>
<dbReference type="InterPro" id="IPR050164">
    <property type="entry name" value="Peptidase_C19"/>
</dbReference>
<feature type="region of interest" description="Disordered" evidence="2">
    <location>
        <begin position="441"/>
        <end position="580"/>
    </location>
</feature>
<dbReference type="PANTHER" id="PTHR24006">
    <property type="entry name" value="UBIQUITIN CARBOXYL-TERMINAL HYDROLASE"/>
    <property type="match status" value="1"/>
</dbReference>
<evidence type="ECO:0000256" key="2">
    <source>
        <dbReference type="SAM" id="MobiDB-lite"/>
    </source>
</evidence>
<sequence length="622" mass="68452">MPEKHLTIATYAAGASLAAITLVYVFGPTYFLDDDSNAASSKKKGVVGLTNAANDCFINSVLQALAGLPDLRIYLIRETHRRLLDGPEVYDVDPERQGVANGPVKPARLEGLQRGILTHGLKDILDRLNERPIYKKTISPQPFIRTLERAFGTRISRQQQDAQEFLQIVTERLCDEYHAGGNARRQATLDAVTVVNGESIPEGSNFEALPNGTTTQAPADGQGENEAEGDEASIDEEGFPFEGKIESQIECQVCHFKPKPTVSTFVTLTLNVPQASSTSLNACLDGMLKLEYIDDFKCERCRLEHALRSKNHELSTATDPDIKWRLESDIAKIRKALDEDPEQTPEGVELPATSQAPKRRISRHMYISQFPKVLAIHLSRSTFAIGATSTKNLAKVAFPEALPLGGLLHRQNYRLLAVVTHKGSHNSGHYESFRRQVQPMPFSTPVSFGTEGAFSRQASPHPSAAPSAVPSAMQSPRISTLNLPSHIERGSGVSTASTLDSPSSRSLSSQDNIPPSRGPAPTSAPRLSESDPLHLASPSDVRNGSRSGDESLSRTRSIRSLRERASEKASSIADNNLRRRKPKKANNRWWRISDDKIKESKTSEVLNMQKDVYLLFYELNDS</sequence>
<keyword evidence="3" id="KW-0812">Transmembrane</keyword>
<keyword evidence="3" id="KW-0472">Membrane</keyword>
<dbReference type="PANTHER" id="PTHR24006:SF904">
    <property type="entry name" value="UBIQUITIN CARBOXYL-TERMINAL HYDROLASE 16"/>
    <property type="match status" value="1"/>
</dbReference>
<feature type="compositionally biased region" description="Low complexity" evidence="2">
    <location>
        <begin position="494"/>
        <end position="509"/>
    </location>
</feature>
<dbReference type="InterPro" id="IPR038765">
    <property type="entry name" value="Papain-like_cys_pep_sf"/>
</dbReference>
<dbReference type="AlphaFoldDB" id="A0A8H6DUL2"/>
<comment type="caution">
    <text evidence="5">The sequence shown here is derived from an EMBL/GenBank/DDBJ whole genome shotgun (WGS) entry which is preliminary data.</text>
</comment>
<dbReference type="SUPFAM" id="SSF54001">
    <property type="entry name" value="Cysteine proteinases"/>
    <property type="match status" value="1"/>
</dbReference>
<dbReference type="GO" id="GO:0005829">
    <property type="term" value="C:cytosol"/>
    <property type="evidence" value="ECO:0007669"/>
    <property type="project" value="TreeGrafter"/>
</dbReference>
<gene>
    <name evidence="5" type="ORF">GGP41_010048</name>
</gene>
<feature type="transmembrane region" description="Helical" evidence="3">
    <location>
        <begin position="12"/>
        <end position="32"/>
    </location>
</feature>
<dbReference type="PROSITE" id="PS50235">
    <property type="entry name" value="USP_3"/>
    <property type="match status" value="1"/>
</dbReference>
<dbReference type="InterPro" id="IPR018200">
    <property type="entry name" value="USP_CS"/>
</dbReference>
<dbReference type="EMBL" id="WNKQ01000010">
    <property type="protein sequence ID" value="KAF5848971.1"/>
    <property type="molecule type" value="Genomic_DNA"/>
</dbReference>
<dbReference type="GO" id="GO:0004843">
    <property type="term" value="F:cysteine-type deubiquitinase activity"/>
    <property type="evidence" value="ECO:0007669"/>
    <property type="project" value="UniProtKB-UniRule"/>
</dbReference>
<dbReference type="GO" id="GO:0006508">
    <property type="term" value="P:proteolysis"/>
    <property type="evidence" value="ECO:0007669"/>
    <property type="project" value="UniProtKB-KW"/>
</dbReference>
<evidence type="ECO:0000313" key="6">
    <source>
        <dbReference type="Proteomes" id="UP000624244"/>
    </source>
</evidence>
<dbReference type="PROSITE" id="PS00973">
    <property type="entry name" value="USP_2"/>
    <property type="match status" value="1"/>
</dbReference>
<dbReference type="GO" id="GO:0005634">
    <property type="term" value="C:nucleus"/>
    <property type="evidence" value="ECO:0007669"/>
    <property type="project" value="TreeGrafter"/>
</dbReference>
<accession>A0A8H6DUL2</accession>
<dbReference type="GO" id="GO:0016579">
    <property type="term" value="P:protein deubiquitination"/>
    <property type="evidence" value="ECO:0007669"/>
    <property type="project" value="InterPro"/>
</dbReference>